<feature type="binding site" evidence="4">
    <location>
        <begin position="147"/>
        <end position="149"/>
    </location>
    <ligand>
        <name>FAD</name>
        <dbReference type="ChEBI" id="CHEBI:57692"/>
    </ligand>
</feature>
<evidence type="ECO:0000259" key="6">
    <source>
        <dbReference type="Pfam" id="PF02852"/>
    </source>
</evidence>
<dbReference type="SUPFAM" id="SSF51905">
    <property type="entry name" value="FAD/NAD(P)-binding domain"/>
    <property type="match status" value="1"/>
</dbReference>
<dbReference type="InterPro" id="IPR004099">
    <property type="entry name" value="Pyr_nucl-diS_OxRdtase_dimer"/>
</dbReference>
<dbReference type="GO" id="GO:0003955">
    <property type="term" value="F:NAD(P)H dehydrogenase (quinone) activity"/>
    <property type="evidence" value="ECO:0007669"/>
    <property type="project" value="TreeGrafter"/>
</dbReference>
<organism evidence="8 9">
    <name type="scientific">Sinomonas humi</name>
    <dbReference type="NCBI Taxonomy" id="1338436"/>
    <lineage>
        <taxon>Bacteria</taxon>
        <taxon>Bacillati</taxon>
        <taxon>Actinomycetota</taxon>
        <taxon>Actinomycetes</taxon>
        <taxon>Micrococcales</taxon>
        <taxon>Micrococcaceae</taxon>
        <taxon>Sinomonas</taxon>
    </lineage>
</organism>
<evidence type="ECO:0000256" key="5">
    <source>
        <dbReference type="PIRSR" id="PIRSR000350-4"/>
    </source>
</evidence>
<proteinExistence type="inferred from homology"/>
<evidence type="ECO:0000313" key="8">
    <source>
        <dbReference type="EMBL" id="KHL02887.1"/>
    </source>
</evidence>
<dbReference type="Proteomes" id="UP000030982">
    <property type="component" value="Unassembled WGS sequence"/>
</dbReference>
<keyword evidence="2" id="KW-0285">Flavoprotein</keyword>
<feature type="binding site" evidence="4">
    <location>
        <begin position="184"/>
        <end position="191"/>
    </location>
    <ligand>
        <name>NAD(+)</name>
        <dbReference type="ChEBI" id="CHEBI:57540"/>
    </ligand>
</feature>
<feature type="domain" description="FAD/NAD(P)-binding" evidence="7">
    <location>
        <begin position="8"/>
        <end position="324"/>
    </location>
</feature>
<dbReference type="Pfam" id="PF07992">
    <property type="entry name" value="Pyr_redox_2"/>
    <property type="match status" value="1"/>
</dbReference>
<accession>A0A0B2AH64</accession>
<dbReference type="AlphaFoldDB" id="A0A0B2AH64"/>
<feature type="binding site" evidence="4">
    <location>
        <position position="310"/>
    </location>
    <ligand>
        <name>FAD</name>
        <dbReference type="ChEBI" id="CHEBI:57692"/>
    </ligand>
</feature>
<evidence type="ECO:0000256" key="4">
    <source>
        <dbReference type="PIRSR" id="PIRSR000350-3"/>
    </source>
</evidence>
<evidence type="ECO:0000256" key="1">
    <source>
        <dbReference type="ARBA" id="ARBA00007532"/>
    </source>
</evidence>
<comment type="caution">
    <text evidence="8">The sequence shown here is derived from an EMBL/GenBank/DDBJ whole genome shotgun (WGS) entry which is preliminary data.</text>
</comment>
<dbReference type="PANTHER" id="PTHR43014">
    <property type="entry name" value="MERCURIC REDUCTASE"/>
    <property type="match status" value="1"/>
</dbReference>
<dbReference type="GO" id="GO:0050660">
    <property type="term" value="F:flavin adenine dinucleotide binding"/>
    <property type="evidence" value="ECO:0007669"/>
    <property type="project" value="TreeGrafter"/>
</dbReference>
<keyword evidence="4" id="KW-0520">NAD</keyword>
<name>A0A0B2AH64_9MICC</name>
<dbReference type="InterPro" id="IPR023753">
    <property type="entry name" value="FAD/NAD-binding_dom"/>
</dbReference>
<dbReference type="PIRSF" id="PIRSF000350">
    <property type="entry name" value="Mercury_reductase_MerA"/>
    <property type="match status" value="1"/>
</dbReference>
<feature type="disulfide bond" description="Redox-active" evidence="5">
    <location>
        <begin position="45"/>
        <end position="50"/>
    </location>
</feature>
<keyword evidence="3 4" id="KW-0274">FAD</keyword>
<comment type="similarity">
    <text evidence="1">Belongs to the class-I pyridine nucleotide-disulfide oxidoreductase family.</text>
</comment>
<dbReference type="Pfam" id="PF02852">
    <property type="entry name" value="Pyr_redox_dim"/>
    <property type="match status" value="1"/>
</dbReference>
<dbReference type="InterPro" id="IPR016156">
    <property type="entry name" value="FAD/NAD-linked_Rdtase_dimer_sf"/>
</dbReference>
<dbReference type="InterPro" id="IPR001100">
    <property type="entry name" value="Pyr_nuc-diS_OxRdtase"/>
</dbReference>
<feature type="domain" description="Pyridine nucleotide-disulphide oxidoreductase dimerisation" evidence="6">
    <location>
        <begin position="359"/>
        <end position="463"/>
    </location>
</feature>
<evidence type="ECO:0000313" key="9">
    <source>
        <dbReference type="Proteomes" id="UP000030982"/>
    </source>
</evidence>
<feature type="binding site" evidence="4">
    <location>
        <begin position="316"/>
        <end position="319"/>
    </location>
    <ligand>
        <name>FAD</name>
        <dbReference type="ChEBI" id="CHEBI:57692"/>
    </ligand>
</feature>
<evidence type="ECO:0000256" key="2">
    <source>
        <dbReference type="ARBA" id="ARBA00022630"/>
    </source>
</evidence>
<dbReference type="PANTHER" id="PTHR43014:SF2">
    <property type="entry name" value="MERCURIC REDUCTASE"/>
    <property type="match status" value="1"/>
</dbReference>
<evidence type="ECO:0000259" key="7">
    <source>
        <dbReference type="Pfam" id="PF07992"/>
    </source>
</evidence>
<dbReference type="Gene3D" id="3.30.390.30">
    <property type="match status" value="1"/>
</dbReference>
<dbReference type="EMBL" id="JTDL01000109">
    <property type="protein sequence ID" value="KHL02887.1"/>
    <property type="molecule type" value="Genomic_DNA"/>
</dbReference>
<protein>
    <submittedName>
        <fullName evidence="8">Pyridine nucleotide-disulfide oxidoreductase</fullName>
    </submittedName>
</protein>
<dbReference type="PRINTS" id="PR00411">
    <property type="entry name" value="PNDRDTASEI"/>
</dbReference>
<sequence>MCGVESEYDVIVIGAGAAGENAADRVVKGGLSAALIESDLVGGACSYWACEPSKALLRPGTALHAAQRVPGSREAVTGTLDVPAVLKHRDDAVSNWDDESQVEWVDGAGITLVRGRARLTGAKRLTVDDANGNHFDLVARHAVVLATGSRPSTPKVPGLQHTPHWTTADATSAREVPESLVILGAGVAGSELAQAFARLGSRVTVLARGSLLSAFPEDARELVAGALRADGVEIIEGVSPELIESTDDGGVRVALPDGRTLEAARLLVATGRRPALDGLGLPAFGIEPTALRVDDTGLVLGNSWLYAVGDCSGRAMLTHQGKYQARITGDAIVARTKGELEKRPARWSRYARTADELAVPRVVFTDPELAMVGLSEEEAWEHGIRVRVVDLPISVAGAWQLAEDYEGWARFLVDEDRRTLVGACFAGQDVAELLQSATIAVVGEVPLERLWHAIPPFPTVSEIWLRFLEAYGL</sequence>
<evidence type="ECO:0000256" key="3">
    <source>
        <dbReference type="ARBA" id="ARBA00022827"/>
    </source>
</evidence>
<dbReference type="PRINTS" id="PR00368">
    <property type="entry name" value="FADPNR"/>
</dbReference>
<feature type="binding site" evidence="4">
    <location>
        <position position="54"/>
    </location>
    <ligand>
        <name>FAD</name>
        <dbReference type="ChEBI" id="CHEBI:57692"/>
    </ligand>
</feature>
<dbReference type="SUPFAM" id="SSF55424">
    <property type="entry name" value="FAD/NAD-linked reductases, dimerisation (C-terminal) domain"/>
    <property type="match status" value="1"/>
</dbReference>
<reference evidence="8 9" key="1">
    <citation type="submission" date="2014-09" db="EMBL/GenBank/DDBJ databases">
        <title>Genome sequence of Sinomonas sp. MUSC 117.</title>
        <authorList>
            <person name="Lee L.-H."/>
        </authorList>
    </citation>
    <scope>NUCLEOTIDE SEQUENCE [LARGE SCALE GENOMIC DNA]</scope>
    <source>
        <strain evidence="8 9">MUSC 117</strain>
    </source>
</reference>
<keyword evidence="9" id="KW-1185">Reference proteome</keyword>
<dbReference type="STRING" id="1338436.LK10_10735"/>
<comment type="cofactor">
    <cofactor evidence="4">
        <name>FAD</name>
        <dbReference type="ChEBI" id="CHEBI:57692"/>
    </cofactor>
    <text evidence="4">Binds 1 FAD per subunit.</text>
</comment>
<gene>
    <name evidence="8" type="ORF">LK10_10735</name>
</gene>
<keyword evidence="4" id="KW-0547">Nucleotide-binding</keyword>
<feature type="binding site" evidence="4">
    <location>
        <position position="271"/>
    </location>
    <ligand>
        <name>NAD(+)</name>
        <dbReference type="ChEBI" id="CHEBI:57540"/>
    </ligand>
</feature>
<dbReference type="InterPro" id="IPR036188">
    <property type="entry name" value="FAD/NAD-bd_sf"/>
</dbReference>
<dbReference type="Gene3D" id="3.50.50.60">
    <property type="entry name" value="FAD/NAD(P)-binding domain"/>
    <property type="match status" value="2"/>
</dbReference>